<dbReference type="AlphaFoldDB" id="A0ABD3V2C8"/>
<protein>
    <submittedName>
        <fullName evidence="1">Uncharacterized protein</fullName>
    </submittedName>
</protein>
<comment type="caution">
    <text evidence="1">The sequence shown here is derived from an EMBL/GenBank/DDBJ whole genome shotgun (WGS) entry which is preliminary data.</text>
</comment>
<evidence type="ECO:0000313" key="2">
    <source>
        <dbReference type="Proteomes" id="UP001634394"/>
    </source>
</evidence>
<dbReference type="EMBL" id="JBJQND010000014">
    <property type="protein sequence ID" value="KAL3855804.1"/>
    <property type="molecule type" value="Genomic_DNA"/>
</dbReference>
<reference evidence="1 2" key="1">
    <citation type="submission" date="2024-11" db="EMBL/GenBank/DDBJ databases">
        <title>Chromosome-level genome assembly of the freshwater bivalve Anodonta woodiana.</title>
        <authorList>
            <person name="Chen X."/>
        </authorList>
    </citation>
    <scope>NUCLEOTIDE SEQUENCE [LARGE SCALE GENOMIC DNA]</scope>
    <source>
        <strain evidence="1">MN2024</strain>
        <tissue evidence="1">Gills</tissue>
    </source>
</reference>
<feature type="non-terminal residue" evidence="1">
    <location>
        <position position="1"/>
    </location>
</feature>
<gene>
    <name evidence="1" type="ORF">ACJMK2_015004</name>
</gene>
<proteinExistence type="predicted"/>
<sequence length="65" mass="7284">KQHAPQDVKFWIECVLDPDGFTLSNIISSKECVPLFKSGLPYYMDLEIFGLVPEKKCSATAAVKH</sequence>
<keyword evidence="2" id="KW-1185">Reference proteome</keyword>
<name>A0ABD3V2C8_SINWO</name>
<accession>A0ABD3V2C8</accession>
<dbReference type="Proteomes" id="UP001634394">
    <property type="component" value="Unassembled WGS sequence"/>
</dbReference>
<evidence type="ECO:0000313" key="1">
    <source>
        <dbReference type="EMBL" id="KAL3855804.1"/>
    </source>
</evidence>
<organism evidence="1 2">
    <name type="scientific">Sinanodonta woodiana</name>
    <name type="common">Chinese pond mussel</name>
    <name type="synonym">Anodonta woodiana</name>
    <dbReference type="NCBI Taxonomy" id="1069815"/>
    <lineage>
        <taxon>Eukaryota</taxon>
        <taxon>Metazoa</taxon>
        <taxon>Spiralia</taxon>
        <taxon>Lophotrochozoa</taxon>
        <taxon>Mollusca</taxon>
        <taxon>Bivalvia</taxon>
        <taxon>Autobranchia</taxon>
        <taxon>Heteroconchia</taxon>
        <taxon>Palaeoheterodonta</taxon>
        <taxon>Unionida</taxon>
        <taxon>Unionoidea</taxon>
        <taxon>Unionidae</taxon>
        <taxon>Unioninae</taxon>
        <taxon>Sinanodonta</taxon>
    </lineage>
</organism>